<dbReference type="Proteomes" id="UP000269154">
    <property type="component" value="Unassembled WGS sequence"/>
</dbReference>
<evidence type="ECO:0000313" key="3">
    <source>
        <dbReference type="Proteomes" id="UP000269154"/>
    </source>
</evidence>
<name>A0A3N6QDU4_9CYAN</name>
<keyword evidence="3" id="KW-1185">Reference proteome</keyword>
<organism evidence="2 3">
    <name type="scientific">Okeania hirsuta</name>
    <dbReference type="NCBI Taxonomy" id="1458930"/>
    <lineage>
        <taxon>Bacteria</taxon>
        <taxon>Bacillati</taxon>
        <taxon>Cyanobacteriota</taxon>
        <taxon>Cyanophyceae</taxon>
        <taxon>Oscillatoriophycideae</taxon>
        <taxon>Oscillatoriales</taxon>
        <taxon>Microcoleaceae</taxon>
        <taxon>Okeania</taxon>
    </lineage>
</organism>
<dbReference type="AlphaFoldDB" id="A0A3N6QDU4"/>
<reference evidence="2 3" key="1">
    <citation type="journal article" date="2018" name="ACS Chem. Biol.">
        <title>Ketoreductase domain dysfunction expands chemodiversity: malyngamide biosynthesis in the cyanobacterium Okeania hirsuta.</title>
        <authorList>
            <person name="Moss N.A."/>
            <person name="Leao T."/>
            <person name="Rankin M."/>
            <person name="McCullough T.M."/>
            <person name="Qu P."/>
            <person name="Korobeynikov A."/>
            <person name="Smith J.L."/>
            <person name="Gerwick L."/>
            <person name="Gerwick W.H."/>
        </authorList>
    </citation>
    <scope>NUCLEOTIDE SEQUENCE [LARGE SCALE GENOMIC DNA]</scope>
    <source>
        <strain evidence="2 3">PAB10Feb10-1</strain>
    </source>
</reference>
<accession>A0A3N6QDU4</accession>
<feature type="domain" description="Plastid division protein CDP1-like IMS" evidence="1">
    <location>
        <begin position="26"/>
        <end position="138"/>
    </location>
</feature>
<comment type="caution">
    <text evidence="2">The sequence shown here is derived from an EMBL/GenBank/DDBJ whole genome shotgun (WGS) entry which is preliminary data.</text>
</comment>
<gene>
    <name evidence="2" type="ORF">D5R40_20840</name>
</gene>
<protein>
    <submittedName>
        <fullName evidence="2">DUF4101 domain-containing protein</fullName>
    </submittedName>
</protein>
<evidence type="ECO:0000313" key="2">
    <source>
        <dbReference type="EMBL" id="RQH34475.1"/>
    </source>
</evidence>
<dbReference type="EMBL" id="RCBY01000135">
    <property type="protein sequence ID" value="RQH34475.1"/>
    <property type="molecule type" value="Genomic_DNA"/>
</dbReference>
<proteinExistence type="predicted"/>
<dbReference type="InterPro" id="IPR025344">
    <property type="entry name" value="CDP1-like_IMS"/>
</dbReference>
<evidence type="ECO:0000259" key="1">
    <source>
        <dbReference type="Pfam" id="PF13355"/>
    </source>
</evidence>
<dbReference type="OrthoDB" id="561399at2"/>
<dbReference type="Pfam" id="PF13355">
    <property type="entry name" value="ARC6-like_IMS"/>
    <property type="match status" value="1"/>
</dbReference>
<sequence>MVPVNDAPRLIGFSNADSSILTSESAVKVVRDWLEIKGEVLGSPPNRQLLSEYTVGAYYDKTWGTIDWLIKNRAYYTYDKPSVELVGNFQLSGKLATIDVQVYEFTTLHYIAGGTYPEPSSGIYRFTLEFSNGKWKIAKTTRLD</sequence>